<dbReference type="RefSeq" id="WP_128466427.1">
    <property type="nucleotide sequence ID" value="NZ_CP035108.1"/>
</dbReference>
<dbReference type="EMBL" id="CP035108">
    <property type="protein sequence ID" value="QAR33141.1"/>
    <property type="molecule type" value="Genomic_DNA"/>
</dbReference>
<accession>A0A410JYL1</accession>
<dbReference type="AlphaFoldDB" id="A0A410JYL1"/>
<dbReference type="OrthoDB" id="3217301at2"/>
<sequence length="152" mass="17283">MEYKKILVMTDFSKDSNLAVETAAALAMKFGAELSVLHVAHDEAHFDLYVFEKELDAINRKIIDEAEASFCRLEEEVPLLKEVTWDSLVRRGVPYEEGLHEIESKSYDLLVIGSHGKRGVKRFLYGTTAEKMIRNCPVSVHVTRHECTGLKK</sequence>
<dbReference type="InterPro" id="IPR006015">
    <property type="entry name" value="Universal_stress_UspA"/>
</dbReference>
<dbReference type="Pfam" id="PF00582">
    <property type="entry name" value="Usp"/>
    <property type="match status" value="1"/>
</dbReference>
<evidence type="ECO:0000313" key="4">
    <source>
        <dbReference type="EMBL" id="QAR33141.1"/>
    </source>
</evidence>
<comment type="subcellular location">
    <subcellularLocation>
        <location evidence="2">Cytoplasm</location>
    </subcellularLocation>
</comment>
<reference evidence="4 5" key="1">
    <citation type="submission" date="2019-01" db="EMBL/GenBank/DDBJ databases">
        <title>Geovibrio thiophilus DSM 11263, complete genome.</title>
        <authorList>
            <person name="Spring S."/>
            <person name="Bunk B."/>
            <person name="Sproer C."/>
        </authorList>
    </citation>
    <scope>NUCLEOTIDE SEQUENCE [LARGE SCALE GENOMIC DNA]</scope>
    <source>
        <strain evidence="4 5">DSM 11263</strain>
    </source>
</reference>
<evidence type="ECO:0000259" key="3">
    <source>
        <dbReference type="Pfam" id="PF00582"/>
    </source>
</evidence>
<keyword evidence="2" id="KW-0963">Cytoplasm</keyword>
<organism evidence="4 5">
    <name type="scientific">Geovibrio thiophilus</name>
    <dbReference type="NCBI Taxonomy" id="139438"/>
    <lineage>
        <taxon>Bacteria</taxon>
        <taxon>Pseudomonadati</taxon>
        <taxon>Deferribacterota</taxon>
        <taxon>Deferribacteres</taxon>
        <taxon>Deferribacterales</taxon>
        <taxon>Geovibrionaceae</taxon>
        <taxon>Geovibrio</taxon>
    </lineage>
</organism>
<dbReference type="InterPro" id="IPR006016">
    <property type="entry name" value="UspA"/>
</dbReference>
<dbReference type="Proteomes" id="UP000287502">
    <property type="component" value="Chromosome"/>
</dbReference>
<protein>
    <recommendedName>
        <fullName evidence="2">Universal stress protein</fullName>
    </recommendedName>
</protein>
<evidence type="ECO:0000256" key="2">
    <source>
        <dbReference type="PIRNR" id="PIRNR006276"/>
    </source>
</evidence>
<keyword evidence="5" id="KW-1185">Reference proteome</keyword>
<proteinExistence type="inferred from homology"/>
<dbReference type="Gene3D" id="3.40.50.620">
    <property type="entry name" value="HUPs"/>
    <property type="match status" value="1"/>
</dbReference>
<dbReference type="SUPFAM" id="SSF52402">
    <property type="entry name" value="Adenine nucleotide alpha hydrolases-like"/>
    <property type="match status" value="1"/>
</dbReference>
<name>A0A410JYL1_9BACT</name>
<dbReference type="KEGG" id="gtl:EP073_06930"/>
<dbReference type="CDD" id="cd00293">
    <property type="entry name" value="USP-like"/>
    <property type="match status" value="1"/>
</dbReference>
<dbReference type="PRINTS" id="PR01438">
    <property type="entry name" value="UNVRSLSTRESS"/>
</dbReference>
<dbReference type="InterPro" id="IPR014729">
    <property type="entry name" value="Rossmann-like_a/b/a_fold"/>
</dbReference>
<dbReference type="PANTHER" id="PTHR46268:SF22">
    <property type="entry name" value="SENSOR PROTEIN KDPD-RELATED"/>
    <property type="match status" value="1"/>
</dbReference>
<evidence type="ECO:0000256" key="1">
    <source>
        <dbReference type="ARBA" id="ARBA00008791"/>
    </source>
</evidence>
<dbReference type="GO" id="GO:0005737">
    <property type="term" value="C:cytoplasm"/>
    <property type="evidence" value="ECO:0007669"/>
    <property type="project" value="UniProtKB-SubCell"/>
</dbReference>
<evidence type="ECO:0000313" key="5">
    <source>
        <dbReference type="Proteomes" id="UP000287502"/>
    </source>
</evidence>
<dbReference type="PANTHER" id="PTHR46268">
    <property type="entry name" value="STRESS RESPONSE PROTEIN NHAX"/>
    <property type="match status" value="1"/>
</dbReference>
<feature type="domain" description="UspA" evidence="3">
    <location>
        <begin position="2"/>
        <end position="144"/>
    </location>
</feature>
<dbReference type="PIRSF" id="PIRSF006276">
    <property type="entry name" value="UspA"/>
    <property type="match status" value="1"/>
</dbReference>
<gene>
    <name evidence="4" type="ORF">EP073_06930</name>
</gene>
<comment type="similarity">
    <text evidence="1 2">Belongs to the universal stress protein A family.</text>
</comment>